<gene>
    <name evidence="9" type="ORF">HPO_07402</name>
</gene>
<evidence type="ECO:0000256" key="3">
    <source>
        <dbReference type="ARBA" id="ARBA00022448"/>
    </source>
</evidence>
<feature type="transmembrane region" description="Helical" evidence="8">
    <location>
        <begin position="159"/>
        <end position="180"/>
    </location>
</feature>
<dbReference type="eggNOG" id="COG0609">
    <property type="taxonomic scope" value="Bacteria"/>
</dbReference>
<dbReference type="Pfam" id="PF01032">
    <property type="entry name" value="FecCD"/>
    <property type="match status" value="1"/>
</dbReference>
<dbReference type="GO" id="GO:0005886">
    <property type="term" value="C:plasma membrane"/>
    <property type="evidence" value="ECO:0007669"/>
    <property type="project" value="UniProtKB-SubCell"/>
</dbReference>
<dbReference type="RefSeq" id="WP_084324215.1">
    <property type="nucleotide sequence ID" value="NZ_ARYM01000007.1"/>
</dbReference>
<dbReference type="EMBL" id="ARYM01000007">
    <property type="protein sequence ID" value="KCZ99034.1"/>
    <property type="molecule type" value="Genomic_DNA"/>
</dbReference>
<dbReference type="InterPro" id="IPR000522">
    <property type="entry name" value="ABC_transptr_permease_BtuC"/>
</dbReference>
<evidence type="ECO:0000313" key="9">
    <source>
        <dbReference type="EMBL" id="KCZ99034.1"/>
    </source>
</evidence>
<feature type="transmembrane region" description="Helical" evidence="8">
    <location>
        <begin position="250"/>
        <end position="283"/>
    </location>
</feature>
<feature type="transmembrane region" description="Helical" evidence="8">
    <location>
        <begin position="20"/>
        <end position="48"/>
    </location>
</feature>
<reference evidence="9 10" key="1">
    <citation type="journal article" date="2014" name="Antonie Van Leeuwenhoek">
        <title>Hyphomonas beringensis sp. nov. and Hyphomonas chukchiensis sp. nov., isolated from surface seawater of the Bering Sea and Chukchi Sea.</title>
        <authorList>
            <person name="Li C."/>
            <person name="Lai Q."/>
            <person name="Li G."/>
            <person name="Dong C."/>
            <person name="Wang J."/>
            <person name="Liao Y."/>
            <person name="Shao Z."/>
        </authorList>
    </citation>
    <scope>NUCLEOTIDE SEQUENCE [LARGE SCALE GENOMIC DNA]</scope>
    <source>
        <strain evidence="9 10">PS728</strain>
    </source>
</reference>
<feature type="transmembrane region" description="Helical" evidence="8">
    <location>
        <begin position="106"/>
        <end position="126"/>
    </location>
</feature>
<dbReference type="STRING" id="1280954.HPO_07402"/>
<comment type="similarity">
    <text evidence="2">Belongs to the binding-protein-dependent transport system permease family. FecCD subfamily.</text>
</comment>
<dbReference type="PANTHER" id="PTHR30472:SF25">
    <property type="entry name" value="ABC TRANSPORTER PERMEASE PROTEIN MJ0876-RELATED"/>
    <property type="match status" value="1"/>
</dbReference>
<dbReference type="OrthoDB" id="9811975at2"/>
<organism evidence="9 10">
    <name type="scientific">Hyphomonas polymorpha PS728</name>
    <dbReference type="NCBI Taxonomy" id="1280954"/>
    <lineage>
        <taxon>Bacteria</taxon>
        <taxon>Pseudomonadati</taxon>
        <taxon>Pseudomonadota</taxon>
        <taxon>Alphaproteobacteria</taxon>
        <taxon>Hyphomonadales</taxon>
        <taxon>Hyphomonadaceae</taxon>
        <taxon>Hyphomonas</taxon>
    </lineage>
</organism>
<keyword evidence="3" id="KW-0813">Transport</keyword>
<dbReference type="PANTHER" id="PTHR30472">
    <property type="entry name" value="FERRIC ENTEROBACTIN TRANSPORT SYSTEM PERMEASE PROTEIN"/>
    <property type="match status" value="1"/>
</dbReference>
<feature type="transmembrane region" description="Helical" evidence="8">
    <location>
        <begin position="77"/>
        <end position="94"/>
    </location>
</feature>
<evidence type="ECO:0000256" key="5">
    <source>
        <dbReference type="ARBA" id="ARBA00022692"/>
    </source>
</evidence>
<keyword evidence="7 8" id="KW-0472">Membrane</keyword>
<evidence type="ECO:0000256" key="4">
    <source>
        <dbReference type="ARBA" id="ARBA00022475"/>
    </source>
</evidence>
<dbReference type="AlphaFoldDB" id="A0A062VKA1"/>
<feature type="transmembrane region" description="Helical" evidence="8">
    <location>
        <begin position="295"/>
        <end position="316"/>
    </location>
</feature>
<keyword evidence="10" id="KW-1185">Reference proteome</keyword>
<keyword evidence="6 8" id="KW-1133">Transmembrane helix</keyword>
<accession>A0A062VKA1</accession>
<dbReference type="FunFam" id="1.10.3470.10:FF:000001">
    <property type="entry name" value="Vitamin B12 ABC transporter permease BtuC"/>
    <property type="match status" value="1"/>
</dbReference>
<dbReference type="Proteomes" id="UP000027100">
    <property type="component" value="Unassembled WGS sequence"/>
</dbReference>
<dbReference type="CDD" id="cd06550">
    <property type="entry name" value="TM_ABC_iron-siderophores_like"/>
    <property type="match status" value="1"/>
</dbReference>
<dbReference type="InterPro" id="IPR037294">
    <property type="entry name" value="ABC_BtuC-like"/>
</dbReference>
<keyword evidence="4" id="KW-1003">Cell membrane</keyword>
<protein>
    <submittedName>
        <fullName evidence="9">Transport system permease</fullName>
    </submittedName>
</protein>
<evidence type="ECO:0000313" key="10">
    <source>
        <dbReference type="Proteomes" id="UP000027100"/>
    </source>
</evidence>
<proteinExistence type="inferred from homology"/>
<sequence>MTEAATAAPRRAAHTVSHRISWLSLNLALLALIGVLACVSLTIGYVTYPVTDVVAALFDLGDDKVITIVRELRLPRLLLALAIGGGLGVSGAVLQGLLRNPLAEPGILGISSSASFGAVITIYFGLSATFVYALPMAAMAGAATATTVLYFLSARNASTLTIILAGVAIGGLAISLTSLAMNLSPNPWAINEMIFWMLGSVKDRSMHDVALAAPFVLAGVILLLLTSRALDALTLGEDAARSLGVDLKRVRALAIIGTSLAIGGTVAVSGGIGFVGLVVPHLLRPLVGHVASRLLLPSLLAGAALVLAADIAARLIRVGVEIHLGVLTSLIGAPFFFYLILRTRQRVE</sequence>
<name>A0A062VKA1_9PROT</name>
<dbReference type="GO" id="GO:0022857">
    <property type="term" value="F:transmembrane transporter activity"/>
    <property type="evidence" value="ECO:0007669"/>
    <property type="project" value="InterPro"/>
</dbReference>
<dbReference type="Gene3D" id="1.10.3470.10">
    <property type="entry name" value="ABC transporter involved in vitamin B12 uptake, BtuC"/>
    <property type="match status" value="1"/>
</dbReference>
<keyword evidence="5 8" id="KW-0812">Transmembrane</keyword>
<feature type="transmembrane region" description="Helical" evidence="8">
    <location>
        <begin position="209"/>
        <end position="230"/>
    </location>
</feature>
<evidence type="ECO:0000256" key="7">
    <source>
        <dbReference type="ARBA" id="ARBA00023136"/>
    </source>
</evidence>
<comment type="subcellular location">
    <subcellularLocation>
        <location evidence="1">Cell membrane</location>
        <topology evidence="1">Multi-pass membrane protein</topology>
    </subcellularLocation>
</comment>
<evidence type="ECO:0000256" key="8">
    <source>
        <dbReference type="SAM" id="Phobius"/>
    </source>
</evidence>
<feature type="transmembrane region" description="Helical" evidence="8">
    <location>
        <begin position="132"/>
        <end position="152"/>
    </location>
</feature>
<evidence type="ECO:0000256" key="2">
    <source>
        <dbReference type="ARBA" id="ARBA00007935"/>
    </source>
</evidence>
<dbReference type="SUPFAM" id="SSF81345">
    <property type="entry name" value="ABC transporter involved in vitamin B12 uptake, BtuC"/>
    <property type="match status" value="1"/>
</dbReference>
<evidence type="ECO:0000256" key="1">
    <source>
        <dbReference type="ARBA" id="ARBA00004651"/>
    </source>
</evidence>
<comment type="caution">
    <text evidence="9">The sequence shown here is derived from an EMBL/GenBank/DDBJ whole genome shotgun (WGS) entry which is preliminary data.</text>
</comment>
<evidence type="ECO:0000256" key="6">
    <source>
        <dbReference type="ARBA" id="ARBA00022989"/>
    </source>
</evidence>
<feature type="transmembrane region" description="Helical" evidence="8">
    <location>
        <begin position="322"/>
        <end position="341"/>
    </location>
</feature>
<dbReference type="PATRIC" id="fig|1280954.3.peg.1502"/>